<evidence type="ECO:0000256" key="4">
    <source>
        <dbReference type="ARBA" id="ARBA00023163"/>
    </source>
</evidence>
<keyword evidence="3" id="KW-0805">Transcription regulation</keyword>
<dbReference type="PROSITE" id="PS50048">
    <property type="entry name" value="ZN2_CY6_FUNGAL_2"/>
    <property type="match status" value="1"/>
</dbReference>
<name>A0A0E9N9P4_SAICN</name>
<protein>
    <recommendedName>
        <fullName evidence="7">Zn(2)-C6 fungal-type domain-containing protein</fullName>
    </recommendedName>
</protein>
<dbReference type="CDD" id="cd12148">
    <property type="entry name" value="fungal_TF_MHR"/>
    <property type="match status" value="1"/>
</dbReference>
<dbReference type="EMBL" id="BACD03000002">
    <property type="protein sequence ID" value="GAO46130.1"/>
    <property type="molecule type" value="Genomic_DNA"/>
</dbReference>
<dbReference type="SMART" id="SM00066">
    <property type="entry name" value="GAL4"/>
    <property type="match status" value="1"/>
</dbReference>
<dbReference type="InterPro" id="IPR036864">
    <property type="entry name" value="Zn2-C6_fun-type_DNA-bd_sf"/>
</dbReference>
<reference evidence="8 9" key="3">
    <citation type="journal article" date="2015" name="Genome Announc.">
        <title>Draft Genome Sequence of the Archiascomycetous Yeast Saitoella complicata.</title>
        <authorList>
            <person name="Yamauchi K."/>
            <person name="Kondo S."/>
            <person name="Hamamoto M."/>
            <person name="Takahashi Y."/>
            <person name="Ogura Y."/>
            <person name="Hayashi T."/>
            <person name="Nishida H."/>
        </authorList>
    </citation>
    <scope>NUCLEOTIDE SEQUENCE [LARGE SCALE GENOMIC DNA]</scope>
    <source>
        <strain evidence="8 9">NRRL Y-17804</strain>
    </source>
</reference>
<feature type="region of interest" description="Disordered" evidence="6">
    <location>
        <begin position="564"/>
        <end position="640"/>
    </location>
</feature>
<dbReference type="InterPro" id="IPR050987">
    <property type="entry name" value="AtrR-like"/>
</dbReference>
<feature type="domain" description="Zn(2)-C6 fungal-type" evidence="7">
    <location>
        <begin position="46"/>
        <end position="78"/>
    </location>
</feature>
<accession>A0A0E9N9P4</accession>
<dbReference type="GO" id="GO:0006351">
    <property type="term" value="P:DNA-templated transcription"/>
    <property type="evidence" value="ECO:0007669"/>
    <property type="project" value="InterPro"/>
</dbReference>
<evidence type="ECO:0000313" key="8">
    <source>
        <dbReference type="EMBL" id="GAO46130.1"/>
    </source>
</evidence>
<dbReference type="RefSeq" id="XP_019026828.1">
    <property type="nucleotide sequence ID" value="XM_019165545.1"/>
</dbReference>
<reference evidence="8 9" key="1">
    <citation type="journal article" date="2011" name="J. Gen. Appl. Microbiol.">
        <title>Draft genome sequencing of the enigmatic yeast Saitoella complicata.</title>
        <authorList>
            <person name="Nishida H."/>
            <person name="Hamamoto M."/>
            <person name="Sugiyama J."/>
        </authorList>
    </citation>
    <scope>NUCLEOTIDE SEQUENCE [LARGE SCALE GENOMIC DNA]</scope>
    <source>
        <strain evidence="8 9">NRRL Y-17804</strain>
    </source>
</reference>
<dbReference type="InterPro" id="IPR001138">
    <property type="entry name" value="Zn2Cys6_DnaBD"/>
</dbReference>
<feature type="compositionally biased region" description="Polar residues" evidence="6">
    <location>
        <begin position="14"/>
        <end position="30"/>
    </location>
</feature>
<comment type="caution">
    <text evidence="8">The sequence shown here is derived from an EMBL/GenBank/DDBJ whole genome shotgun (WGS) entry which is preliminary data.</text>
</comment>
<dbReference type="PROSITE" id="PS00463">
    <property type="entry name" value="ZN2_CY6_FUNGAL_1"/>
    <property type="match status" value="1"/>
</dbReference>
<evidence type="ECO:0000256" key="2">
    <source>
        <dbReference type="ARBA" id="ARBA00022833"/>
    </source>
</evidence>
<evidence type="ECO:0000256" key="6">
    <source>
        <dbReference type="SAM" id="MobiDB-lite"/>
    </source>
</evidence>
<keyword evidence="9" id="KW-1185">Reference proteome</keyword>
<sequence>MNAQQYSSGGSGQTGYPQASSVTRGTNSPVEGTHSPSPSVPTASSACIACRRRKVKCILAPNQSICVTCTETGSECTFAEGKKRGPQKGYFDVISKRLGRMEELLAKVVGGGEIAPGMQALLDAVEENEENNGAETDEEGDEIEESPLPDVWKIEVEDGSDGLSAAVTWRSWRDHPRLGAMERLTNDTWMDRSVDTAKTRRHEELYVHPQLANDLIETYFERYNAALPLLSKSTFMNAHRNPQYEPIPPWLYAAIFQAARTVHSLSDPDRSRIRRAVAEIPYEPRLSCVQAFVLTAEFSVPNDNNVARDLALMAAIRLAVDMGIHRRLPEADPLSKGVWIASCLTWTRIFTLEIWCCARTGAPSMLPADFEMDLPELPKSSNYAFLSALMHVSKMLSRVLRVLYYPGQQRRFGPREAAQLRRVRRKLDDWYQNLPSHLLPEEDSPAEASWKADVLLVACHSVIIWMHRPFGFLPALNRSRSIIEGAIGRCTSNPYVPTAGIVQHILRAGAEAALGATGRSDNGKLESFLGVNPAHVPVVANTSVNVGPTEYYMPSNGREYTPSVLTSTESSWGGPVSTAGSDKHPAASFGSEYHNGWRRGWQPSPYQEQAAVNGPRTPVSQLEGRAYGGPQAPYSPYRHE</sequence>
<evidence type="ECO:0000259" key="7">
    <source>
        <dbReference type="PROSITE" id="PS50048"/>
    </source>
</evidence>
<keyword evidence="1" id="KW-0479">Metal-binding</keyword>
<dbReference type="Gene3D" id="4.10.240.10">
    <property type="entry name" value="Zn(2)-C6 fungal-type DNA-binding domain"/>
    <property type="match status" value="1"/>
</dbReference>
<evidence type="ECO:0000256" key="1">
    <source>
        <dbReference type="ARBA" id="ARBA00022723"/>
    </source>
</evidence>
<keyword evidence="5" id="KW-0539">Nucleus</keyword>
<dbReference type="PANTHER" id="PTHR46910">
    <property type="entry name" value="TRANSCRIPTION FACTOR PDR1"/>
    <property type="match status" value="1"/>
</dbReference>
<dbReference type="Proteomes" id="UP000033140">
    <property type="component" value="Unassembled WGS sequence"/>
</dbReference>
<dbReference type="InterPro" id="IPR007219">
    <property type="entry name" value="XnlR_reg_dom"/>
</dbReference>
<dbReference type="CDD" id="cd00067">
    <property type="entry name" value="GAL4"/>
    <property type="match status" value="1"/>
</dbReference>
<dbReference type="Pfam" id="PF00172">
    <property type="entry name" value="Zn_clus"/>
    <property type="match status" value="1"/>
</dbReference>
<evidence type="ECO:0000256" key="3">
    <source>
        <dbReference type="ARBA" id="ARBA00023015"/>
    </source>
</evidence>
<gene>
    <name evidence="8" type="ORF">G7K_0369-t1</name>
</gene>
<evidence type="ECO:0000313" key="9">
    <source>
        <dbReference type="Proteomes" id="UP000033140"/>
    </source>
</evidence>
<dbReference type="GO" id="GO:0008270">
    <property type="term" value="F:zinc ion binding"/>
    <property type="evidence" value="ECO:0007669"/>
    <property type="project" value="InterPro"/>
</dbReference>
<dbReference type="GO" id="GO:0000981">
    <property type="term" value="F:DNA-binding transcription factor activity, RNA polymerase II-specific"/>
    <property type="evidence" value="ECO:0007669"/>
    <property type="project" value="InterPro"/>
</dbReference>
<organism evidence="8 9">
    <name type="scientific">Saitoella complicata (strain BCRC 22490 / CBS 7301 / JCM 7358 / NBRC 10748 / NRRL Y-17804)</name>
    <dbReference type="NCBI Taxonomy" id="698492"/>
    <lineage>
        <taxon>Eukaryota</taxon>
        <taxon>Fungi</taxon>
        <taxon>Dikarya</taxon>
        <taxon>Ascomycota</taxon>
        <taxon>Taphrinomycotina</taxon>
        <taxon>Taphrinomycotina incertae sedis</taxon>
        <taxon>Saitoella</taxon>
    </lineage>
</organism>
<dbReference type="PANTHER" id="PTHR46910:SF1">
    <property type="entry name" value="MISCELLANEOUS ZN(II)2CYS6 TRANSCRIPTION FACTOR (EUROFUNG)-RELATED"/>
    <property type="match status" value="1"/>
</dbReference>
<dbReference type="OrthoDB" id="10261408at2759"/>
<reference evidence="8 9" key="2">
    <citation type="journal article" date="2014" name="J. Gen. Appl. Microbiol.">
        <title>The early diverging ascomycetous budding yeast Saitoella complicata has three histone deacetylases belonging to the Clr6, Hos2, and Rpd3 lineages.</title>
        <authorList>
            <person name="Nishida H."/>
            <person name="Matsumoto T."/>
            <person name="Kondo S."/>
            <person name="Hamamoto M."/>
            <person name="Yoshikawa H."/>
        </authorList>
    </citation>
    <scope>NUCLEOTIDE SEQUENCE [LARGE SCALE GENOMIC DNA]</scope>
    <source>
        <strain evidence="8 9">NRRL Y-17804</strain>
    </source>
</reference>
<evidence type="ECO:0000256" key="5">
    <source>
        <dbReference type="ARBA" id="ARBA00023242"/>
    </source>
</evidence>
<dbReference type="Pfam" id="PF04082">
    <property type="entry name" value="Fungal_trans"/>
    <property type="match status" value="1"/>
</dbReference>
<proteinExistence type="predicted"/>
<dbReference type="STRING" id="698492.A0A0E9N9P4"/>
<dbReference type="SUPFAM" id="SSF57701">
    <property type="entry name" value="Zn2/Cys6 DNA-binding domain"/>
    <property type="match status" value="1"/>
</dbReference>
<dbReference type="AlphaFoldDB" id="A0A0E9N9P4"/>
<dbReference type="GO" id="GO:0003677">
    <property type="term" value="F:DNA binding"/>
    <property type="evidence" value="ECO:0007669"/>
    <property type="project" value="InterPro"/>
</dbReference>
<feature type="region of interest" description="Disordered" evidence="6">
    <location>
        <begin position="1"/>
        <end position="43"/>
    </location>
</feature>
<keyword evidence="2" id="KW-0862">Zinc</keyword>
<keyword evidence="4" id="KW-0804">Transcription</keyword>